<dbReference type="InterPro" id="IPR024794">
    <property type="entry name" value="Rbsml_eL15_core_dom_sf"/>
</dbReference>
<keyword evidence="7" id="KW-1185">Reference proteome</keyword>
<gene>
    <name evidence="6" type="ORF">J8273_0678</name>
    <name evidence="5" type="ORF">J8273_6387</name>
</gene>
<dbReference type="Proteomes" id="UP000717585">
    <property type="component" value="Unassembled WGS sequence"/>
</dbReference>
<sequence length="206" mass="23893">MGSAAYLSAIWKHKQSDVMRFLFRTRGWQYRQESAINRVSRPTRPEKARMLGYKAKQGYVVYRVRVCKGGRKRSLVKGMVHGKPRNQGVSEQKSFRSLQTVAEMRAGRRLGSLRVLNSYWVNSDGSYHWYEVILVDPNHAAIRNDPAIQWIAGSVHRHRELRGLTSSGRKGRGFRYHHHGANHVIGGSRRAAWRRNQTTIMWPRRS</sequence>
<protein>
    <recommendedName>
        <fullName evidence="4">Ribosomal protein L15</fullName>
    </recommendedName>
</protein>
<dbReference type="PROSITE" id="PS01194">
    <property type="entry name" value="RIBOSOMAL_L15E"/>
    <property type="match status" value="1"/>
</dbReference>
<evidence type="ECO:0000313" key="7">
    <source>
        <dbReference type="Proteomes" id="UP000717585"/>
    </source>
</evidence>
<dbReference type="Gene3D" id="3.40.1120.10">
    <property type="entry name" value="Ribosomal protein l15e"/>
    <property type="match status" value="1"/>
</dbReference>
<organism evidence="5 7">
    <name type="scientific">Carpediemonas membranifera</name>
    <dbReference type="NCBI Taxonomy" id="201153"/>
    <lineage>
        <taxon>Eukaryota</taxon>
        <taxon>Metamonada</taxon>
        <taxon>Carpediemonas-like organisms</taxon>
        <taxon>Carpediemonas</taxon>
    </lineage>
</organism>
<evidence type="ECO:0000256" key="3">
    <source>
        <dbReference type="ARBA" id="ARBA00023274"/>
    </source>
</evidence>
<evidence type="ECO:0000313" key="6">
    <source>
        <dbReference type="EMBL" id="KAG9397548.1"/>
    </source>
</evidence>
<dbReference type="GO" id="GO:0002181">
    <property type="term" value="P:cytoplasmic translation"/>
    <property type="evidence" value="ECO:0007669"/>
    <property type="project" value="TreeGrafter"/>
</dbReference>
<dbReference type="OrthoDB" id="10255148at2759"/>
<keyword evidence="2 4" id="KW-0689">Ribosomal protein</keyword>
<dbReference type="Pfam" id="PF00827">
    <property type="entry name" value="Ribosomal_L15e"/>
    <property type="match status" value="1"/>
</dbReference>
<dbReference type="GO" id="GO:0003723">
    <property type="term" value="F:RNA binding"/>
    <property type="evidence" value="ECO:0007669"/>
    <property type="project" value="TreeGrafter"/>
</dbReference>
<dbReference type="NCBIfam" id="NF003269">
    <property type="entry name" value="PRK04243.1"/>
    <property type="match status" value="1"/>
</dbReference>
<keyword evidence="3 4" id="KW-0687">Ribonucleoprotein</keyword>
<evidence type="ECO:0000256" key="4">
    <source>
        <dbReference type="RuleBase" id="RU000663"/>
    </source>
</evidence>
<dbReference type="InterPro" id="IPR012678">
    <property type="entry name" value="Ribosomal_uL23/eL15/eS24_sf"/>
</dbReference>
<evidence type="ECO:0000256" key="1">
    <source>
        <dbReference type="ARBA" id="ARBA00006857"/>
    </source>
</evidence>
<accession>A0A8J6B2J7</accession>
<dbReference type="InterPro" id="IPR020925">
    <property type="entry name" value="Ribosomal_eL15_CS"/>
</dbReference>
<dbReference type="PANTHER" id="PTHR11847:SF4">
    <property type="entry name" value="LARGE RIBOSOMAL SUBUNIT PROTEIN EL15"/>
    <property type="match status" value="1"/>
</dbReference>
<dbReference type="EMBL" id="JAHDYR010000001">
    <property type="protein sequence ID" value="KAG9397548.1"/>
    <property type="molecule type" value="Genomic_DNA"/>
</dbReference>
<name>A0A8J6B2J7_9EUKA</name>
<evidence type="ECO:0000256" key="2">
    <source>
        <dbReference type="ARBA" id="ARBA00022980"/>
    </source>
</evidence>
<dbReference type="EMBL" id="JAHDYR010000053">
    <property type="protein sequence ID" value="KAG9391622.1"/>
    <property type="molecule type" value="Genomic_DNA"/>
</dbReference>
<dbReference type="AlphaFoldDB" id="A0A8J6B2J7"/>
<dbReference type="SMART" id="SM01384">
    <property type="entry name" value="Ribosomal_L15e"/>
    <property type="match status" value="1"/>
</dbReference>
<dbReference type="PANTHER" id="PTHR11847">
    <property type="entry name" value="RIBOSOMAL PROTEIN L15"/>
    <property type="match status" value="1"/>
</dbReference>
<proteinExistence type="inferred from homology"/>
<comment type="caution">
    <text evidence="5">The sequence shown here is derived from an EMBL/GenBank/DDBJ whole genome shotgun (WGS) entry which is preliminary data.</text>
</comment>
<dbReference type="SUPFAM" id="SSF54189">
    <property type="entry name" value="Ribosomal proteins S24e, L23 and L15e"/>
    <property type="match status" value="1"/>
</dbReference>
<reference evidence="5" key="1">
    <citation type="submission" date="2021-05" db="EMBL/GenBank/DDBJ databases">
        <title>A free-living protist that lacks canonical eukaryotic 1 DNA replication and segregation systems.</title>
        <authorList>
            <person name="Salas-Leiva D.E."/>
            <person name="Tromer E.C."/>
            <person name="Curtis B.A."/>
            <person name="Jerlstrom-Hultqvist J."/>
            <person name="Kolisko M."/>
            <person name="Yi Z."/>
            <person name="Salas-Leiva J.S."/>
            <person name="Gallot-Lavallee L."/>
            <person name="Kops G.J.P.L."/>
            <person name="Archibald J.M."/>
            <person name="Simpson A.G.B."/>
            <person name="Roger A.J."/>
        </authorList>
    </citation>
    <scope>NUCLEOTIDE SEQUENCE</scope>
    <source>
        <strain evidence="5">BICM</strain>
    </source>
</reference>
<comment type="similarity">
    <text evidence="1 4">Belongs to the eukaryotic ribosomal protein eL15 family.</text>
</comment>
<dbReference type="GO" id="GO:0022625">
    <property type="term" value="C:cytosolic large ribosomal subunit"/>
    <property type="evidence" value="ECO:0007669"/>
    <property type="project" value="TreeGrafter"/>
</dbReference>
<dbReference type="FunFam" id="3.40.1120.10:FF:000001">
    <property type="entry name" value="Ribosomal protein L15"/>
    <property type="match status" value="1"/>
</dbReference>
<dbReference type="InterPro" id="IPR000439">
    <property type="entry name" value="Ribosomal_eL15"/>
</dbReference>
<dbReference type="GO" id="GO:0003735">
    <property type="term" value="F:structural constituent of ribosome"/>
    <property type="evidence" value="ECO:0007669"/>
    <property type="project" value="InterPro"/>
</dbReference>
<evidence type="ECO:0000313" key="5">
    <source>
        <dbReference type="EMBL" id="KAG9391622.1"/>
    </source>
</evidence>